<evidence type="ECO:0000313" key="6">
    <source>
        <dbReference type="Proteomes" id="UP000663828"/>
    </source>
</evidence>
<protein>
    <recommendedName>
        <fullName evidence="2">glycogenin glucosyltransferase</fullName>
        <ecNumber evidence="2">2.4.1.186</ecNumber>
    </recommendedName>
</protein>
<gene>
    <name evidence="5" type="ORF">EDS130_LOCUS24270</name>
    <name evidence="4" type="ORF">XAT740_LOCUS2295</name>
</gene>
<keyword evidence="3" id="KW-0472">Membrane</keyword>
<dbReference type="Pfam" id="PF01501">
    <property type="entry name" value="Glyco_transf_8"/>
    <property type="match status" value="1"/>
</dbReference>
<comment type="caution">
    <text evidence="4">The sequence shown here is derived from an EMBL/GenBank/DDBJ whole genome shotgun (WGS) entry which is preliminary data.</text>
</comment>
<evidence type="ECO:0000313" key="4">
    <source>
        <dbReference type="EMBL" id="CAF0787257.1"/>
    </source>
</evidence>
<dbReference type="Proteomes" id="UP000663828">
    <property type="component" value="Unassembled WGS sequence"/>
</dbReference>
<accession>A0A813RNA2</accession>
<dbReference type="AlphaFoldDB" id="A0A813RNA2"/>
<evidence type="ECO:0000256" key="1">
    <source>
        <dbReference type="ARBA" id="ARBA00038162"/>
    </source>
</evidence>
<reference evidence="4" key="1">
    <citation type="submission" date="2021-02" db="EMBL/GenBank/DDBJ databases">
        <authorList>
            <person name="Nowell W R."/>
        </authorList>
    </citation>
    <scope>NUCLEOTIDE SEQUENCE</scope>
</reference>
<evidence type="ECO:0000256" key="2">
    <source>
        <dbReference type="ARBA" id="ARBA00038934"/>
    </source>
</evidence>
<keyword evidence="3" id="KW-1133">Transmembrane helix</keyword>
<dbReference type="EMBL" id="CAJNOJ010000137">
    <property type="protein sequence ID" value="CAF1181553.1"/>
    <property type="molecule type" value="Genomic_DNA"/>
</dbReference>
<dbReference type="PANTHER" id="PTHR11183">
    <property type="entry name" value="GLYCOGENIN SUBFAMILY MEMBER"/>
    <property type="match status" value="1"/>
</dbReference>
<sequence length="354" mass="41257">MKFYNSKLRRRSFVALSLCTTLWILFGYNGVFLNYNRNEINCTAMISVVPPIQLPSITKFDLESNETDREALVTLITGDTYVAAALVLGYTLKKHESMKSRQRDMIALMKHDLVLSKQHRRMLEEVGWKLIEATTFSFPGTVIPRLIDGLLKLHVWSMTQYARIAVLDADAIVTGSIEEPFKFMRSNMDIPLLAVNYLFCPKVLEKKTYMTAYFNAGVLFLRPNIEHYEALINLSSKQGYYHLKFPQQNLLNTYFLGKWLGLSVIYNYVHRNAAWFTDMDSIRIVHYAGTPKPWDQAHTSQVKSGGDLWPEGDLIWQKFFVNMTREYEWKKHHYLGENPSKELEQSFDFERFNL</sequence>
<dbReference type="InterPro" id="IPR002495">
    <property type="entry name" value="Glyco_trans_8"/>
</dbReference>
<comment type="similarity">
    <text evidence="1">Belongs to the glycosyltransferase 8 family. Glycogenin subfamily.</text>
</comment>
<feature type="transmembrane region" description="Helical" evidence="3">
    <location>
        <begin position="12"/>
        <end position="31"/>
    </location>
</feature>
<evidence type="ECO:0000313" key="5">
    <source>
        <dbReference type="EMBL" id="CAF1181553.1"/>
    </source>
</evidence>
<dbReference type="EC" id="2.4.1.186" evidence="2"/>
<keyword evidence="3" id="KW-0812">Transmembrane</keyword>
<dbReference type="EMBL" id="CAJNOR010000078">
    <property type="protein sequence ID" value="CAF0787257.1"/>
    <property type="molecule type" value="Genomic_DNA"/>
</dbReference>
<dbReference type="InterPro" id="IPR029044">
    <property type="entry name" value="Nucleotide-diphossugar_trans"/>
</dbReference>
<keyword evidence="6" id="KW-1185">Reference proteome</keyword>
<organism evidence="4 6">
    <name type="scientific">Adineta ricciae</name>
    <name type="common">Rotifer</name>
    <dbReference type="NCBI Taxonomy" id="249248"/>
    <lineage>
        <taxon>Eukaryota</taxon>
        <taxon>Metazoa</taxon>
        <taxon>Spiralia</taxon>
        <taxon>Gnathifera</taxon>
        <taxon>Rotifera</taxon>
        <taxon>Eurotatoria</taxon>
        <taxon>Bdelloidea</taxon>
        <taxon>Adinetida</taxon>
        <taxon>Adinetidae</taxon>
        <taxon>Adineta</taxon>
    </lineage>
</organism>
<proteinExistence type="inferred from homology"/>
<name>A0A813RNA2_ADIRI</name>
<evidence type="ECO:0000256" key="3">
    <source>
        <dbReference type="SAM" id="Phobius"/>
    </source>
</evidence>
<dbReference type="Proteomes" id="UP000663852">
    <property type="component" value="Unassembled WGS sequence"/>
</dbReference>
<dbReference type="OrthoDB" id="2014201at2759"/>
<dbReference type="Gene3D" id="3.90.550.10">
    <property type="entry name" value="Spore Coat Polysaccharide Biosynthesis Protein SpsA, Chain A"/>
    <property type="match status" value="1"/>
</dbReference>
<dbReference type="GO" id="GO:0005978">
    <property type="term" value="P:glycogen biosynthetic process"/>
    <property type="evidence" value="ECO:0007669"/>
    <property type="project" value="UniProtKB-ARBA"/>
</dbReference>
<dbReference type="GO" id="GO:0008466">
    <property type="term" value="F:glycogenin glucosyltransferase activity"/>
    <property type="evidence" value="ECO:0007669"/>
    <property type="project" value="UniProtKB-EC"/>
</dbReference>
<dbReference type="InterPro" id="IPR050587">
    <property type="entry name" value="GNT1/Glycosyltrans_8"/>
</dbReference>
<dbReference type="SUPFAM" id="SSF53448">
    <property type="entry name" value="Nucleotide-diphospho-sugar transferases"/>
    <property type="match status" value="1"/>
</dbReference>